<accession>A0A345MK15</accession>
<proteinExistence type="predicted"/>
<gene>
    <name evidence="1" type="ORF">BSP38_155</name>
</gene>
<dbReference type="Proteomes" id="UP000260425">
    <property type="component" value="Segment"/>
</dbReference>
<evidence type="ECO:0000313" key="2">
    <source>
        <dbReference type="Proteomes" id="UP000260425"/>
    </source>
</evidence>
<protein>
    <submittedName>
        <fullName evidence="1">Uncharacterized protein</fullName>
    </submittedName>
</protein>
<organism evidence="1 2">
    <name type="scientific">Bacillus phage BSP38</name>
    <dbReference type="NCBI Taxonomy" id="2283013"/>
    <lineage>
        <taxon>Viruses</taxon>
        <taxon>Duplodnaviria</taxon>
        <taxon>Heunggongvirae</taxon>
        <taxon>Uroviricota</taxon>
        <taxon>Caudoviricetes</taxon>
        <taxon>Herelleviridae</taxon>
        <taxon>Bastillevirinae</taxon>
        <taxon>Jeonjuvirus</taxon>
        <taxon>Jeonjuvirus BSP38</taxon>
    </lineage>
</organism>
<organismHost>
    <name type="scientific">Bacillus subtilis</name>
    <dbReference type="NCBI Taxonomy" id="1423"/>
</organismHost>
<evidence type="ECO:0000313" key="1">
    <source>
        <dbReference type="EMBL" id="AXH71197.1"/>
    </source>
</evidence>
<dbReference type="EMBL" id="MH606185">
    <property type="protein sequence ID" value="AXH71197.1"/>
    <property type="molecule type" value="Genomic_DNA"/>
</dbReference>
<sequence length="97" mass="11360">MAKLDMDTFFTVPFEDNLYPVSMREITRIEQDLAYRDPTQLPELEERAGYIIRSVDGEEFRLLYPRDAAKFCVAATKMYHAMLEISGQLCKDEEDEK</sequence>
<keyword evidence="2" id="KW-1185">Reference proteome</keyword>
<name>A0A345MK15_BPBSP</name>
<reference evidence="1 2" key="1">
    <citation type="submission" date="2018-07" db="EMBL/GenBank/DDBJ databases">
        <title>Complete nucleotide sequence of Bacillus phage BSP38.</title>
        <authorList>
            <person name="Ghosh K."/>
            <person name="Kim K.-P."/>
        </authorList>
    </citation>
    <scope>NUCLEOTIDE SEQUENCE [LARGE SCALE GENOMIC DNA]</scope>
</reference>